<reference evidence="7" key="3">
    <citation type="submission" date="2025-09" db="UniProtKB">
        <authorList>
            <consortium name="Ensembl"/>
        </authorList>
    </citation>
    <scope>IDENTIFICATION</scope>
</reference>
<keyword evidence="4" id="KW-0812">Transmembrane</keyword>
<dbReference type="InterPro" id="IPR004269">
    <property type="entry name" value="Folate_rcpt"/>
</dbReference>
<accession>H2Y7Z2</accession>
<feature type="domain" description="Folate receptor-like" evidence="6">
    <location>
        <begin position="28"/>
        <end position="199"/>
    </location>
</feature>
<name>H2Y7Z2_CIOSA</name>
<evidence type="ECO:0000256" key="5">
    <source>
        <dbReference type="SAM" id="SignalP"/>
    </source>
</evidence>
<reference evidence="8" key="1">
    <citation type="submission" date="2003-08" db="EMBL/GenBank/DDBJ databases">
        <authorList>
            <person name="Birren B."/>
            <person name="Nusbaum C."/>
            <person name="Abebe A."/>
            <person name="Abouelleil A."/>
            <person name="Adekoya E."/>
            <person name="Ait-zahra M."/>
            <person name="Allen N."/>
            <person name="Allen T."/>
            <person name="An P."/>
            <person name="Anderson M."/>
            <person name="Anderson S."/>
            <person name="Arachchi H."/>
            <person name="Armbruster J."/>
            <person name="Bachantsang P."/>
            <person name="Baldwin J."/>
            <person name="Barry A."/>
            <person name="Bayul T."/>
            <person name="Blitshsteyn B."/>
            <person name="Bloom T."/>
            <person name="Blye J."/>
            <person name="Boguslavskiy L."/>
            <person name="Borowsky M."/>
            <person name="Boukhgalter B."/>
            <person name="Brunache A."/>
            <person name="Butler J."/>
            <person name="Calixte N."/>
            <person name="Calvo S."/>
            <person name="Camarata J."/>
            <person name="Campo K."/>
            <person name="Chang J."/>
            <person name="Cheshatsang Y."/>
            <person name="Citroen M."/>
            <person name="Collymore A."/>
            <person name="Considine T."/>
            <person name="Cook A."/>
            <person name="Cooke P."/>
            <person name="Corum B."/>
            <person name="Cuomo C."/>
            <person name="David R."/>
            <person name="Dawoe T."/>
            <person name="Degray S."/>
            <person name="Dodge S."/>
            <person name="Dooley K."/>
            <person name="Dorje P."/>
            <person name="Dorjee K."/>
            <person name="Dorris L."/>
            <person name="Duffey N."/>
            <person name="Dupes A."/>
            <person name="Elkins T."/>
            <person name="Engels R."/>
            <person name="Erickson J."/>
            <person name="Farina A."/>
            <person name="Faro S."/>
            <person name="Ferreira P."/>
            <person name="Fischer H."/>
            <person name="Fitzgerald M."/>
            <person name="Foley K."/>
            <person name="Gage D."/>
            <person name="Galagan J."/>
            <person name="Gearin G."/>
            <person name="Gnerre S."/>
            <person name="Gnirke A."/>
            <person name="Goyette A."/>
            <person name="Graham J."/>
            <person name="Grandbois E."/>
            <person name="Gyaltsen K."/>
            <person name="Hafez N."/>
            <person name="Hagopian D."/>
            <person name="Hagos B."/>
            <person name="Hall J."/>
            <person name="Hatcher B."/>
            <person name="Heller A."/>
            <person name="Higgins H."/>
            <person name="Honan T."/>
            <person name="Horn A."/>
            <person name="Houde N."/>
            <person name="Hughes L."/>
            <person name="Hulme W."/>
            <person name="Husby E."/>
            <person name="Iliev I."/>
            <person name="Jaffe D."/>
            <person name="Jones C."/>
            <person name="Kamal M."/>
            <person name="Kamat A."/>
            <person name="Kamvysselis M."/>
            <person name="Karlsson E."/>
            <person name="Kells C."/>
            <person name="Kieu A."/>
            <person name="Kisner P."/>
            <person name="Kodira C."/>
            <person name="Kulbokas E."/>
            <person name="Labutti K."/>
            <person name="Lama D."/>
            <person name="Landers T."/>
            <person name="Leger J."/>
            <person name="Levine S."/>
            <person name="Lewis D."/>
            <person name="Lewis T."/>
            <person name="Lindblad-toh K."/>
            <person name="Liu X."/>
            <person name="Lokyitsang T."/>
            <person name="Lokyitsang Y."/>
            <person name="Lucien O."/>
            <person name="Lui A."/>
            <person name="Ma L.J."/>
            <person name="Mabbitt R."/>
            <person name="Macdonald J."/>
            <person name="Maclean C."/>
            <person name="Major J."/>
            <person name="Manning J."/>
            <person name="Marabella R."/>
            <person name="Maru K."/>
            <person name="Matthews C."/>
            <person name="Mauceli E."/>
            <person name="Mccarthy M."/>
            <person name="Mcdonough S."/>
            <person name="Mcghee T."/>
            <person name="Meldrim J."/>
            <person name="Meneus L."/>
            <person name="Mesirov J."/>
            <person name="Mihalev A."/>
            <person name="Mihova T."/>
            <person name="Mikkelsen T."/>
            <person name="Mlenga V."/>
            <person name="Moru K."/>
            <person name="Mozes J."/>
            <person name="Mulrain L."/>
            <person name="Munson G."/>
            <person name="Naylor J."/>
            <person name="Newes C."/>
            <person name="Nguyen C."/>
            <person name="Nguyen N."/>
            <person name="Nguyen T."/>
            <person name="Nicol R."/>
            <person name="Nielsen C."/>
            <person name="Nizzari M."/>
            <person name="Norbu C."/>
            <person name="Norbu N."/>
            <person name="O'donnell P."/>
            <person name="Okoawo O."/>
            <person name="O'leary S."/>
            <person name="Omotosho B."/>
            <person name="O'neill K."/>
            <person name="Osman S."/>
            <person name="Parker S."/>
            <person name="Perrin D."/>
            <person name="Phunkhang P."/>
            <person name="Piqani B."/>
            <person name="Purcell S."/>
            <person name="Rachupka T."/>
            <person name="Ramasamy U."/>
            <person name="Rameau R."/>
            <person name="Ray V."/>
            <person name="Raymond C."/>
            <person name="Retta R."/>
            <person name="Richardson S."/>
            <person name="Rise C."/>
            <person name="Rodriguez J."/>
            <person name="Rogers J."/>
            <person name="Rogov P."/>
            <person name="Rutman M."/>
            <person name="Schupbach R."/>
            <person name="Seaman C."/>
            <person name="Settipalli S."/>
            <person name="Sharpe T."/>
            <person name="Sheridan J."/>
            <person name="Sherpa N."/>
            <person name="Shi J."/>
            <person name="Smirnov S."/>
            <person name="Smith C."/>
            <person name="Sougnez C."/>
            <person name="Spencer B."/>
            <person name="Stalker J."/>
            <person name="Stange-thomann N."/>
            <person name="Stavropoulos S."/>
            <person name="Stetson K."/>
            <person name="Stone C."/>
            <person name="Stone S."/>
            <person name="Stubbs M."/>
            <person name="Talamas J."/>
            <person name="Tchuinga P."/>
            <person name="Tenzing P."/>
            <person name="Tesfaye S."/>
            <person name="Theodore J."/>
            <person name="Thoulutsang Y."/>
            <person name="Topham K."/>
            <person name="Towey S."/>
            <person name="Tsamla T."/>
            <person name="Tsomo N."/>
            <person name="Vallee D."/>
            <person name="Vassiliev H."/>
            <person name="Venkataraman V."/>
            <person name="Vinson J."/>
            <person name="Vo A."/>
            <person name="Wade C."/>
            <person name="Wang S."/>
            <person name="Wangchuk T."/>
            <person name="Wangdi T."/>
            <person name="Whittaker C."/>
            <person name="Wilkinson J."/>
            <person name="Wu Y."/>
            <person name="Wyman D."/>
            <person name="Yadav S."/>
            <person name="Yang S."/>
            <person name="Yang X."/>
            <person name="Yeager S."/>
            <person name="Yee E."/>
            <person name="Young G."/>
            <person name="Zainoun J."/>
            <person name="Zembeck L."/>
            <person name="Zimmer A."/>
            <person name="Zody M."/>
            <person name="Lander E."/>
        </authorList>
    </citation>
    <scope>NUCLEOTIDE SEQUENCE [LARGE SCALE GENOMIC DNA]</scope>
</reference>
<dbReference type="Ensembl" id="ENSCSAVT00000001459.1">
    <property type="protein sequence ID" value="ENSCSAVP00000001440.1"/>
    <property type="gene ID" value="ENSCSAVG00000000818.1"/>
</dbReference>
<organism evidence="7 8">
    <name type="scientific">Ciona savignyi</name>
    <name type="common">Pacific transparent sea squirt</name>
    <dbReference type="NCBI Taxonomy" id="51511"/>
    <lineage>
        <taxon>Eukaryota</taxon>
        <taxon>Metazoa</taxon>
        <taxon>Chordata</taxon>
        <taxon>Tunicata</taxon>
        <taxon>Ascidiacea</taxon>
        <taxon>Phlebobranchia</taxon>
        <taxon>Cionidae</taxon>
        <taxon>Ciona</taxon>
    </lineage>
</organism>
<keyword evidence="8" id="KW-1185">Reference proteome</keyword>
<dbReference type="AlphaFoldDB" id="H2Y7Z2"/>
<dbReference type="PANTHER" id="PTHR10517:SF14">
    <property type="entry name" value="FOLATE RECEPTOR 1-RELATED"/>
    <property type="match status" value="1"/>
</dbReference>
<dbReference type="STRING" id="51511.ENSCSAVP00000001440"/>
<evidence type="ECO:0000256" key="2">
    <source>
        <dbReference type="ARBA" id="ARBA00022729"/>
    </source>
</evidence>
<evidence type="ECO:0000256" key="3">
    <source>
        <dbReference type="ARBA" id="ARBA00023157"/>
    </source>
</evidence>
<proteinExistence type="inferred from homology"/>
<keyword evidence="4" id="KW-1133">Transmembrane helix</keyword>
<keyword evidence="4" id="KW-0472">Membrane</keyword>
<sequence length="267" mass="30860">MRNTVCGFFVHITIFALVYGKDLGVLNTCLDGKHHKTQPGPEDNLFQCNAYVNNSCCTNYTAKYLHGDGHSLYNFNYSHCAPMSDKCRQHFTMNNCFYECSPNLGPWVKTQKISYRSERIYKVPLCASECQSWWNDCRDERTCVENWSFGFVWNKNGNHCPKNSRCKYFHEVYHNSTYFCEKLWGPDDFMVVDDADYCMKMSITQSNPQVAYHYALKKHLIKGTEIPPYSQPPKVPPLKVQGTVFSIVIGVIILVAITVAVIYFVWK</sequence>
<reference evidence="7" key="2">
    <citation type="submission" date="2025-08" db="UniProtKB">
        <authorList>
            <consortium name="Ensembl"/>
        </authorList>
    </citation>
    <scope>IDENTIFICATION</scope>
</reference>
<dbReference type="eggNOG" id="KOG3656">
    <property type="taxonomic scope" value="Eukaryota"/>
</dbReference>
<evidence type="ECO:0000313" key="7">
    <source>
        <dbReference type="Ensembl" id="ENSCSAVP00000001440.1"/>
    </source>
</evidence>
<evidence type="ECO:0000313" key="8">
    <source>
        <dbReference type="Proteomes" id="UP000007875"/>
    </source>
</evidence>
<feature type="signal peptide" evidence="5">
    <location>
        <begin position="1"/>
        <end position="20"/>
    </location>
</feature>
<keyword evidence="3" id="KW-1015">Disulfide bond</keyword>
<dbReference type="GeneTree" id="ENSGT00950000183144"/>
<dbReference type="PANTHER" id="PTHR10517">
    <property type="entry name" value="FOLATE RECEPTOR"/>
    <property type="match status" value="1"/>
</dbReference>
<dbReference type="InterPro" id="IPR018143">
    <property type="entry name" value="Folate_rcpt-like"/>
</dbReference>
<dbReference type="HOGENOM" id="CLU_070826_0_0_1"/>
<dbReference type="InParanoid" id="H2Y7Z2"/>
<keyword evidence="2 5" id="KW-0732">Signal</keyword>
<dbReference type="GO" id="GO:0009897">
    <property type="term" value="C:external side of plasma membrane"/>
    <property type="evidence" value="ECO:0007669"/>
    <property type="project" value="TreeGrafter"/>
</dbReference>
<dbReference type="OMA" id="VAYHYAL"/>
<evidence type="ECO:0000256" key="1">
    <source>
        <dbReference type="ARBA" id="ARBA00007932"/>
    </source>
</evidence>
<dbReference type="GO" id="GO:0038023">
    <property type="term" value="F:signaling receptor activity"/>
    <property type="evidence" value="ECO:0007669"/>
    <property type="project" value="TreeGrafter"/>
</dbReference>
<dbReference type="Proteomes" id="UP000007875">
    <property type="component" value="Unassembled WGS sequence"/>
</dbReference>
<feature type="transmembrane region" description="Helical" evidence="4">
    <location>
        <begin position="244"/>
        <end position="266"/>
    </location>
</feature>
<feature type="chain" id="PRO_5003577823" description="Folate receptor-like domain-containing protein" evidence="5">
    <location>
        <begin position="21"/>
        <end position="267"/>
    </location>
</feature>
<dbReference type="Pfam" id="PF03024">
    <property type="entry name" value="Folate_rec"/>
    <property type="match status" value="1"/>
</dbReference>
<evidence type="ECO:0000256" key="4">
    <source>
        <dbReference type="SAM" id="Phobius"/>
    </source>
</evidence>
<evidence type="ECO:0000259" key="6">
    <source>
        <dbReference type="Pfam" id="PF03024"/>
    </source>
</evidence>
<dbReference type="FunCoup" id="H2Y7Z2">
    <property type="interactions" value="40"/>
</dbReference>
<protein>
    <recommendedName>
        <fullName evidence="6">Folate receptor-like domain-containing protein</fullName>
    </recommendedName>
</protein>
<comment type="similarity">
    <text evidence="1">Belongs to the folate receptor family.</text>
</comment>